<evidence type="ECO:0000256" key="4">
    <source>
        <dbReference type="ARBA" id="ARBA00022475"/>
    </source>
</evidence>
<dbReference type="EMBL" id="KI393908">
    <property type="protein sequence ID" value="ERN06227.1"/>
    <property type="molecule type" value="Genomic_DNA"/>
</dbReference>
<dbReference type="HOGENOM" id="CLU_066104_3_0_1"/>
<keyword evidence="6 8" id="KW-1133">Transmembrane helix</keyword>
<comment type="subcellular location">
    <subcellularLocation>
        <location evidence="1 8">Cell membrane</location>
        <topology evidence="1 8">Multi-pass membrane protein</topology>
    </subcellularLocation>
</comment>
<dbReference type="PANTHER" id="PTHR36488:SF8">
    <property type="entry name" value="CASP-LIKE PROTEIN 1U1"/>
    <property type="match status" value="1"/>
</dbReference>
<name>W1P8N5_AMBTC</name>
<dbReference type="Proteomes" id="UP000017836">
    <property type="component" value="Unassembled WGS sequence"/>
</dbReference>
<feature type="transmembrane region" description="Helical" evidence="8">
    <location>
        <begin position="100"/>
        <end position="126"/>
    </location>
</feature>
<evidence type="ECO:0000259" key="9">
    <source>
        <dbReference type="Pfam" id="PF04535"/>
    </source>
</evidence>
<protein>
    <recommendedName>
        <fullName evidence="8">CASP-like protein</fullName>
    </recommendedName>
</protein>
<dbReference type="eggNOG" id="ENOG502S695">
    <property type="taxonomic scope" value="Eukaryota"/>
</dbReference>
<organism evidence="10 11">
    <name type="scientific">Amborella trichopoda</name>
    <dbReference type="NCBI Taxonomy" id="13333"/>
    <lineage>
        <taxon>Eukaryota</taxon>
        <taxon>Viridiplantae</taxon>
        <taxon>Streptophyta</taxon>
        <taxon>Embryophyta</taxon>
        <taxon>Tracheophyta</taxon>
        <taxon>Spermatophyta</taxon>
        <taxon>Magnoliopsida</taxon>
        <taxon>Amborellales</taxon>
        <taxon>Amborellaceae</taxon>
        <taxon>Amborella</taxon>
    </lineage>
</organism>
<sequence length="179" mass="19808">MEENQVRLQQGPNKPNKLFLISQIFLRLIALGASLSATIVMATSKQSIIIYNMPITAKYSYSPAFSFFVIANGLAAGYAALSIPFVFILNNPSVDPRNHFFMFMFDLIMVCVVISGSSAATAVGYIGRYGNDHSGWGAICDHFTTFCNQVNLALIFSYTAFLVFILLTILYTNRMRASN</sequence>
<comment type="subunit">
    <text evidence="3 8">Homodimer and heterodimers.</text>
</comment>
<evidence type="ECO:0000256" key="2">
    <source>
        <dbReference type="ARBA" id="ARBA00007651"/>
    </source>
</evidence>
<feature type="domain" description="Casparian strip membrane protein" evidence="9">
    <location>
        <begin position="21"/>
        <end position="163"/>
    </location>
</feature>
<reference evidence="11" key="1">
    <citation type="journal article" date="2013" name="Science">
        <title>The Amborella genome and the evolution of flowering plants.</title>
        <authorList>
            <consortium name="Amborella Genome Project"/>
        </authorList>
    </citation>
    <scope>NUCLEOTIDE SEQUENCE [LARGE SCALE GENOMIC DNA]</scope>
</reference>
<proteinExistence type="inferred from homology"/>
<dbReference type="GO" id="GO:0005886">
    <property type="term" value="C:plasma membrane"/>
    <property type="evidence" value="ECO:0007669"/>
    <property type="project" value="UniProtKB-SubCell"/>
</dbReference>
<dbReference type="Gramene" id="ERN06227">
    <property type="protein sequence ID" value="ERN06227"/>
    <property type="gene ID" value="AMTR_s00016p00178190"/>
</dbReference>
<feature type="transmembrane region" description="Helical" evidence="8">
    <location>
        <begin position="152"/>
        <end position="171"/>
    </location>
</feature>
<evidence type="ECO:0000256" key="1">
    <source>
        <dbReference type="ARBA" id="ARBA00004651"/>
    </source>
</evidence>
<dbReference type="InterPro" id="IPR006459">
    <property type="entry name" value="CASP/CASPL"/>
</dbReference>
<dbReference type="OMA" id="CHKMTAS"/>
<accession>W1P8N5</accession>
<dbReference type="AlphaFoldDB" id="W1P8N5"/>
<keyword evidence="4 8" id="KW-1003">Cell membrane</keyword>
<evidence type="ECO:0000256" key="5">
    <source>
        <dbReference type="ARBA" id="ARBA00022692"/>
    </source>
</evidence>
<gene>
    <name evidence="10" type="ORF">AMTR_s00016p00178190</name>
</gene>
<dbReference type="PANTHER" id="PTHR36488">
    <property type="entry name" value="CASP-LIKE PROTEIN 1U1"/>
    <property type="match status" value="1"/>
</dbReference>
<keyword evidence="5 8" id="KW-0812">Transmembrane</keyword>
<evidence type="ECO:0000256" key="3">
    <source>
        <dbReference type="ARBA" id="ARBA00011489"/>
    </source>
</evidence>
<evidence type="ECO:0000256" key="6">
    <source>
        <dbReference type="ARBA" id="ARBA00022989"/>
    </source>
</evidence>
<dbReference type="InterPro" id="IPR044173">
    <property type="entry name" value="CASPL"/>
</dbReference>
<dbReference type="NCBIfam" id="TIGR01569">
    <property type="entry name" value="A_tha_TIGR01569"/>
    <property type="match status" value="1"/>
</dbReference>
<evidence type="ECO:0000313" key="10">
    <source>
        <dbReference type="EMBL" id="ERN06227.1"/>
    </source>
</evidence>
<feature type="transmembrane region" description="Helical" evidence="8">
    <location>
        <begin position="64"/>
        <end position="88"/>
    </location>
</feature>
<keyword evidence="11" id="KW-1185">Reference proteome</keyword>
<dbReference type="Pfam" id="PF04535">
    <property type="entry name" value="CASP_dom"/>
    <property type="match status" value="1"/>
</dbReference>
<evidence type="ECO:0000313" key="11">
    <source>
        <dbReference type="Proteomes" id="UP000017836"/>
    </source>
</evidence>
<feature type="transmembrane region" description="Helical" evidence="8">
    <location>
        <begin position="24"/>
        <end position="44"/>
    </location>
</feature>
<comment type="similarity">
    <text evidence="2 8">Belongs to the Casparian strip membrane proteins (CASP) family.</text>
</comment>
<evidence type="ECO:0000256" key="8">
    <source>
        <dbReference type="RuleBase" id="RU361233"/>
    </source>
</evidence>
<dbReference type="InterPro" id="IPR006702">
    <property type="entry name" value="CASP_dom"/>
</dbReference>
<dbReference type="OrthoDB" id="1904499at2759"/>
<evidence type="ECO:0000256" key="7">
    <source>
        <dbReference type="ARBA" id="ARBA00023136"/>
    </source>
</evidence>
<keyword evidence="7 8" id="KW-0472">Membrane</keyword>